<dbReference type="Proteomes" id="UP000821853">
    <property type="component" value="Chromosome 10"/>
</dbReference>
<protein>
    <recommendedName>
        <fullName evidence="1">Ig-like domain-containing protein</fullName>
    </recommendedName>
</protein>
<dbReference type="SUPFAM" id="SSF48726">
    <property type="entry name" value="Immunoglobulin"/>
    <property type="match status" value="1"/>
</dbReference>
<dbReference type="AlphaFoldDB" id="A0A9J6FPC0"/>
<dbReference type="VEuPathDB" id="VectorBase:HLOH_062691"/>
<organism evidence="2 3">
    <name type="scientific">Haemaphysalis longicornis</name>
    <name type="common">Bush tick</name>
    <dbReference type="NCBI Taxonomy" id="44386"/>
    <lineage>
        <taxon>Eukaryota</taxon>
        <taxon>Metazoa</taxon>
        <taxon>Ecdysozoa</taxon>
        <taxon>Arthropoda</taxon>
        <taxon>Chelicerata</taxon>
        <taxon>Arachnida</taxon>
        <taxon>Acari</taxon>
        <taxon>Parasitiformes</taxon>
        <taxon>Ixodida</taxon>
        <taxon>Ixodoidea</taxon>
        <taxon>Ixodidae</taxon>
        <taxon>Haemaphysalinae</taxon>
        <taxon>Haemaphysalis</taxon>
    </lineage>
</organism>
<feature type="domain" description="Ig-like" evidence="1">
    <location>
        <begin position="1"/>
        <end position="56"/>
    </location>
</feature>
<dbReference type="EMBL" id="JABSTR010000002">
    <property type="protein sequence ID" value="KAH9364296.1"/>
    <property type="molecule type" value="Genomic_DNA"/>
</dbReference>
<dbReference type="InterPro" id="IPR036179">
    <property type="entry name" value="Ig-like_dom_sf"/>
</dbReference>
<keyword evidence="3" id="KW-1185">Reference proteome</keyword>
<dbReference type="InterPro" id="IPR007110">
    <property type="entry name" value="Ig-like_dom"/>
</dbReference>
<comment type="caution">
    <text evidence="2">The sequence shown here is derived from an EMBL/GenBank/DDBJ whole genome shotgun (WGS) entry which is preliminary data.</text>
</comment>
<name>A0A9J6FPC0_HAELO</name>
<dbReference type="OrthoDB" id="6513259at2759"/>
<dbReference type="Gene3D" id="2.60.40.10">
    <property type="entry name" value="Immunoglobulins"/>
    <property type="match status" value="1"/>
</dbReference>
<sequence>MHDGKTLANSKRKYSRVVVDNVVTMTIEQVTAQDVGNYTCAVRNDFGSDTATAALIVEGRLTTIPYFSNYSWDSFHVGDALYAFGKVSRSGAIYS</sequence>
<dbReference type="Pfam" id="PF07679">
    <property type="entry name" value="I-set"/>
    <property type="match status" value="1"/>
</dbReference>
<reference evidence="2 3" key="1">
    <citation type="journal article" date="2020" name="Cell">
        <title>Large-Scale Comparative Analyses of Tick Genomes Elucidate Their Genetic Diversity and Vector Capacities.</title>
        <authorList>
            <consortium name="Tick Genome and Microbiome Consortium (TIGMIC)"/>
            <person name="Jia N."/>
            <person name="Wang J."/>
            <person name="Shi W."/>
            <person name="Du L."/>
            <person name="Sun Y."/>
            <person name="Zhan W."/>
            <person name="Jiang J.F."/>
            <person name="Wang Q."/>
            <person name="Zhang B."/>
            <person name="Ji P."/>
            <person name="Bell-Sakyi L."/>
            <person name="Cui X.M."/>
            <person name="Yuan T.T."/>
            <person name="Jiang B.G."/>
            <person name="Yang W.F."/>
            <person name="Lam T.T."/>
            <person name="Chang Q.C."/>
            <person name="Ding S.J."/>
            <person name="Wang X.J."/>
            <person name="Zhu J.G."/>
            <person name="Ruan X.D."/>
            <person name="Zhao L."/>
            <person name="Wei J.T."/>
            <person name="Ye R.Z."/>
            <person name="Que T.C."/>
            <person name="Du C.H."/>
            <person name="Zhou Y.H."/>
            <person name="Cheng J.X."/>
            <person name="Dai P.F."/>
            <person name="Guo W.B."/>
            <person name="Han X.H."/>
            <person name="Huang E.J."/>
            <person name="Li L.F."/>
            <person name="Wei W."/>
            <person name="Gao Y.C."/>
            <person name="Liu J.Z."/>
            <person name="Shao H.Z."/>
            <person name="Wang X."/>
            <person name="Wang C.C."/>
            <person name="Yang T.C."/>
            <person name="Huo Q.B."/>
            <person name="Li W."/>
            <person name="Chen H.Y."/>
            <person name="Chen S.E."/>
            <person name="Zhou L.G."/>
            <person name="Ni X.B."/>
            <person name="Tian J.H."/>
            <person name="Sheng Y."/>
            <person name="Liu T."/>
            <person name="Pan Y.S."/>
            <person name="Xia L.Y."/>
            <person name="Li J."/>
            <person name="Zhao F."/>
            <person name="Cao W.C."/>
        </authorList>
    </citation>
    <scope>NUCLEOTIDE SEQUENCE [LARGE SCALE GENOMIC DNA]</scope>
    <source>
        <strain evidence="2">HaeL-2018</strain>
    </source>
</reference>
<dbReference type="InterPro" id="IPR013783">
    <property type="entry name" value="Ig-like_fold"/>
</dbReference>
<proteinExistence type="predicted"/>
<dbReference type="PROSITE" id="PS50835">
    <property type="entry name" value="IG_LIKE"/>
    <property type="match status" value="1"/>
</dbReference>
<evidence type="ECO:0000313" key="2">
    <source>
        <dbReference type="EMBL" id="KAH9364296.1"/>
    </source>
</evidence>
<gene>
    <name evidence="2" type="ORF">HPB48_008466</name>
</gene>
<evidence type="ECO:0000313" key="3">
    <source>
        <dbReference type="Proteomes" id="UP000821853"/>
    </source>
</evidence>
<accession>A0A9J6FPC0</accession>
<evidence type="ECO:0000259" key="1">
    <source>
        <dbReference type="PROSITE" id="PS50835"/>
    </source>
</evidence>
<dbReference type="InterPro" id="IPR013098">
    <property type="entry name" value="Ig_I-set"/>
</dbReference>